<dbReference type="GO" id="GO:0016567">
    <property type="term" value="P:protein ubiquitination"/>
    <property type="evidence" value="ECO:0007669"/>
    <property type="project" value="InterPro"/>
</dbReference>
<dbReference type="CDD" id="cd16655">
    <property type="entry name" value="RING-Ubox_WDSUB1-like"/>
    <property type="match status" value="1"/>
</dbReference>
<dbReference type="GO" id="GO:0004842">
    <property type="term" value="F:ubiquitin-protein transferase activity"/>
    <property type="evidence" value="ECO:0007669"/>
    <property type="project" value="InterPro"/>
</dbReference>
<dbReference type="STRING" id="2903.R1F9L3"/>
<dbReference type="PROSITE" id="PS51698">
    <property type="entry name" value="U_BOX"/>
    <property type="match status" value="1"/>
</dbReference>
<dbReference type="PANTHER" id="PTHR46573">
    <property type="entry name" value="WD REPEAT, SAM AND U-BOX DOMAIN-CONTAINING PROTEIN 1"/>
    <property type="match status" value="1"/>
</dbReference>
<reference evidence="2" key="2">
    <citation type="submission" date="2024-10" db="UniProtKB">
        <authorList>
            <consortium name="EnsemblProtists"/>
        </authorList>
    </citation>
    <scope>IDENTIFICATION</scope>
</reference>
<accession>A0A0D3K2E9</accession>
<dbReference type="PANTHER" id="PTHR46573:SF1">
    <property type="entry name" value="WD REPEAT, SAM AND U-BOX DOMAIN-CONTAINING PROTEIN 1"/>
    <property type="match status" value="1"/>
</dbReference>
<proteinExistence type="predicted"/>
<organism evidence="2 3">
    <name type="scientific">Emiliania huxleyi (strain CCMP1516)</name>
    <dbReference type="NCBI Taxonomy" id="280463"/>
    <lineage>
        <taxon>Eukaryota</taxon>
        <taxon>Haptista</taxon>
        <taxon>Haptophyta</taxon>
        <taxon>Prymnesiophyceae</taxon>
        <taxon>Isochrysidales</taxon>
        <taxon>Noelaerhabdaceae</taxon>
        <taxon>Emiliania</taxon>
    </lineage>
</organism>
<name>A0A0D3K2E9_EMIH1</name>
<dbReference type="HOGENOM" id="CLU_1221626_0_0_1"/>
<dbReference type="SUPFAM" id="SSF57850">
    <property type="entry name" value="RING/U-box"/>
    <property type="match status" value="1"/>
</dbReference>
<dbReference type="EnsemblProtists" id="EOD29934">
    <property type="protein sequence ID" value="EOD29934"/>
    <property type="gene ID" value="EMIHUDRAFT_233322"/>
</dbReference>
<evidence type="ECO:0000259" key="1">
    <source>
        <dbReference type="PROSITE" id="PS51698"/>
    </source>
</evidence>
<dbReference type="Gene3D" id="3.30.40.10">
    <property type="entry name" value="Zinc/RING finger domain, C3HC4 (zinc finger)"/>
    <property type="match status" value="1"/>
</dbReference>
<dbReference type="KEGG" id="ehx:EMIHUDRAFT_233322"/>
<dbReference type="Proteomes" id="UP000013827">
    <property type="component" value="Unassembled WGS sequence"/>
</dbReference>
<dbReference type="GeneID" id="17275208"/>
<reference evidence="3" key="1">
    <citation type="journal article" date="2013" name="Nature">
        <title>Pan genome of the phytoplankton Emiliania underpins its global distribution.</title>
        <authorList>
            <person name="Read B.A."/>
            <person name="Kegel J."/>
            <person name="Klute M.J."/>
            <person name="Kuo A."/>
            <person name="Lefebvre S.C."/>
            <person name="Maumus F."/>
            <person name="Mayer C."/>
            <person name="Miller J."/>
            <person name="Monier A."/>
            <person name="Salamov A."/>
            <person name="Young J."/>
            <person name="Aguilar M."/>
            <person name="Claverie J.M."/>
            <person name="Frickenhaus S."/>
            <person name="Gonzalez K."/>
            <person name="Herman E.K."/>
            <person name="Lin Y.C."/>
            <person name="Napier J."/>
            <person name="Ogata H."/>
            <person name="Sarno A.F."/>
            <person name="Shmutz J."/>
            <person name="Schroeder D."/>
            <person name="de Vargas C."/>
            <person name="Verret F."/>
            <person name="von Dassow P."/>
            <person name="Valentin K."/>
            <person name="Van de Peer Y."/>
            <person name="Wheeler G."/>
            <person name="Dacks J.B."/>
            <person name="Delwiche C.F."/>
            <person name="Dyhrman S.T."/>
            <person name="Glockner G."/>
            <person name="John U."/>
            <person name="Richards T."/>
            <person name="Worden A.Z."/>
            <person name="Zhang X."/>
            <person name="Grigoriev I.V."/>
            <person name="Allen A.E."/>
            <person name="Bidle K."/>
            <person name="Borodovsky M."/>
            <person name="Bowler C."/>
            <person name="Brownlee C."/>
            <person name="Cock J.M."/>
            <person name="Elias M."/>
            <person name="Gladyshev V.N."/>
            <person name="Groth M."/>
            <person name="Guda C."/>
            <person name="Hadaegh A."/>
            <person name="Iglesias-Rodriguez M.D."/>
            <person name="Jenkins J."/>
            <person name="Jones B.M."/>
            <person name="Lawson T."/>
            <person name="Leese F."/>
            <person name="Lindquist E."/>
            <person name="Lobanov A."/>
            <person name="Lomsadze A."/>
            <person name="Malik S.B."/>
            <person name="Marsh M.E."/>
            <person name="Mackinder L."/>
            <person name="Mock T."/>
            <person name="Mueller-Roeber B."/>
            <person name="Pagarete A."/>
            <person name="Parker M."/>
            <person name="Probert I."/>
            <person name="Quesneville H."/>
            <person name="Raines C."/>
            <person name="Rensing S.A."/>
            <person name="Riano-Pachon D.M."/>
            <person name="Richier S."/>
            <person name="Rokitta S."/>
            <person name="Shiraiwa Y."/>
            <person name="Soanes D.M."/>
            <person name="van der Giezen M."/>
            <person name="Wahlund T.M."/>
            <person name="Williams B."/>
            <person name="Wilson W."/>
            <person name="Wolfe G."/>
            <person name="Wurch L.L."/>
        </authorList>
    </citation>
    <scope>NUCLEOTIDE SEQUENCE</scope>
</reference>
<dbReference type="InterPro" id="IPR013083">
    <property type="entry name" value="Znf_RING/FYVE/PHD"/>
</dbReference>
<feature type="domain" description="U-box" evidence="1">
    <location>
        <begin position="154"/>
        <end position="227"/>
    </location>
</feature>
<dbReference type="Pfam" id="PF04564">
    <property type="entry name" value="U-box"/>
    <property type="match status" value="1"/>
</dbReference>
<dbReference type="InterPro" id="IPR052085">
    <property type="entry name" value="WD-SAM-U-box"/>
</dbReference>
<dbReference type="AlphaFoldDB" id="A0A0D3K2E9"/>
<keyword evidence="3" id="KW-1185">Reference proteome</keyword>
<dbReference type="InterPro" id="IPR003613">
    <property type="entry name" value="Ubox_domain"/>
</dbReference>
<dbReference type="PaxDb" id="2903-EOD29934"/>
<dbReference type="SMART" id="SM00504">
    <property type="entry name" value="Ubox"/>
    <property type="match status" value="1"/>
</dbReference>
<dbReference type="RefSeq" id="XP_005782363.1">
    <property type="nucleotide sequence ID" value="XM_005782306.1"/>
</dbReference>
<protein>
    <recommendedName>
        <fullName evidence="1">U-box domain-containing protein</fullName>
    </recommendedName>
</protein>
<evidence type="ECO:0000313" key="2">
    <source>
        <dbReference type="EnsemblProtists" id="EOD29934"/>
    </source>
</evidence>
<evidence type="ECO:0000313" key="3">
    <source>
        <dbReference type="Proteomes" id="UP000013827"/>
    </source>
</evidence>
<sequence length="227" mass="25335">MSAHPRASAQPLLLPHGRVKITVVCYETFALQPGQPAGRIRLSLLKRQHSSSPAIGCVWLRLSGSHQSRRNALLRSVQIRSCDLLLERLRAAFDDTSLRRLLAAGARLELQMERRPEQWSAEAEVEFRAEMEGARARLRSLRANAPQPAAARPEPPSAFMCPISHELMSDPVVASDGHCYQRNDIESWLEMKGTSPMTGAPLAHAQLYPNFSLRSQIENWKDLINAA</sequence>